<dbReference type="Proteomes" id="UP000075680">
    <property type="component" value="Unassembled WGS sequence"/>
</dbReference>
<proteinExistence type="predicted"/>
<evidence type="ECO:0000313" key="1">
    <source>
        <dbReference type="EMBL" id="KXZ65922.1"/>
    </source>
</evidence>
<comment type="caution">
    <text evidence="1">The sequence shown here is derived from an EMBL/GenBank/DDBJ whole genome shotgun (WGS) entry which is preliminary data.</text>
</comment>
<dbReference type="AlphaFoldDB" id="A0A150HLD0"/>
<dbReference type="RefSeq" id="WP_061519339.1">
    <property type="nucleotide sequence ID" value="NZ_JRUE01000212.1"/>
</dbReference>
<dbReference type="PATRIC" id="fig|52133.18.peg.2722"/>
<organism evidence="1 2">
    <name type="scientific">Acinetobacter venetianus</name>
    <dbReference type="NCBI Taxonomy" id="52133"/>
    <lineage>
        <taxon>Bacteria</taxon>
        <taxon>Pseudomonadati</taxon>
        <taxon>Pseudomonadota</taxon>
        <taxon>Gammaproteobacteria</taxon>
        <taxon>Moraxellales</taxon>
        <taxon>Moraxellaceae</taxon>
        <taxon>Acinetobacter</taxon>
    </lineage>
</organism>
<gene>
    <name evidence="1" type="ORF">AVENLUH5627_02652</name>
</gene>
<name>A0A150HLD0_9GAMM</name>
<sequence length="130" mass="14799">MMSKPELFCPQLPKFEVSSDIEVDGSVVSFDLKHGCIVIQCSMTADVVNKSREVSYIPSRYGSNYQYEEECEQEYEQLIVDEETFVLVVDNDNTDIPNGLRITLTESQVTELNKQLEYFAEEQADQVLAA</sequence>
<accession>A0A150HLD0</accession>
<protein>
    <submittedName>
        <fullName evidence="1">Uncharacterized protein</fullName>
    </submittedName>
</protein>
<reference evidence="1 2" key="1">
    <citation type="journal article" date="2016" name="Sci. Rep.">
        <title>Genomic and phenotypic characterization of the species Acinetobacter venetianus.</title>
        <authorList>
            <person name="Fondi M."/>
            <person name="Maida I."/>
            <person name="Perrin E."/>
            <person name="Orlandini V."/>
            <person name="La Torre L."/>
            <person name="Bosi E."/>
            <person name="Negroni A."/>
            <person name="Zanaroli G."/>
            <person name="Fava F."/>
            <person name="Decorosi F."/>
            <person name="Giovannetti L."/>
            <person name="Viti C."/>
            <person name="Vaneechoutte M."/>
            <person name="Dijkshoorn L."/>
            <person name="Fani R."/>
        </authorList>
    </citation>
    <scope>NUCLEOTIDE SEQUENCE [LARGE SCALE GENOMIC DNA]</scope>
    <source>
        <strain evidence="1 2">LUH5627</strain>
    </source>
</reference>
<dbReference type="EMBL" id="JRUE01000212">
    <property type="protein sequence ID" value="KXZ65922.1"/>
    <property type="molecule type" value="Genomic_DNA"/>
</dbReference>
<evidence type="ECO:0000313" key="2">
    <source>
        <dbReference type="Proteomes" id="UP000075680"/>
    </source>
</evidence>